<organism evidence="1 3">
    <name type="scientific">Aliidiomarina maris</name>
    <dbReference type="NCBI Taxonomy" id="531312"/>
    <lineage>
        <taxon>Bacteria</taxon>
        <taxon>Pseudomonadati</taxon>
        <taxon>Pseudomonadota</taxon>
        <taxon>Gammaproteobacteria</taxon>
        <taxon>Alteromonadales</taxon>
        <taxon>Idiomarinaceae</taxon>
        <taxon>Aliidiomarina</taxon>
    </lineage>
</organism>
<reference evidence="1 3" key="2">
    <citation type="submission" date="2018-06" db="EMBL/GenBank/DDBJ databases">
        <title>Genomic Encyclopedia of Type Strains, Phase III (KMG-III): the genomes of soil and plant-associated and newly described type strains.</title>
        <authorList>
            <person name="Whitman W."/>
        </authorList>
    </citation>
    <scope>NUCLEOTIDE SEQUENCE [LARGE SCALE GENOMIC DNA]</scope>
    <source>
        <strain evidence="1 3">CGMCC 1.15366</strain>
    </source>
</reference>
<dbReference type="OrthoDB" id="8586159at2"/>
<sequence length="356" mass="40312">MTKWLDIKAGQQAYLHIQEQGLQQEDFNLMLGASGGPKWFVLQGLDNYFFGEFFKSRKTPLQLLGTSAGAWRFASLGRREAAEASALFCRLYQGQVYSAKPSAAEISANARELLEAYVTEDAIDEMLSQRIFQHHFIVARCRGWAAKESPRQQAIGLARAAAGNILNRRSLKSAFERVIFQHPAAGDVLGEHWDDLPTSRVALSRDNFRQALLATGSIPLVLEGVRDIPGAPPGVYRDGGITDYHFDVDLSRQSGLVLYPHFHHQVVPGWFDKQLKWRRTTGKHWPNVVFMHPSQAFLDALPYGKIPDRNDFAKLDVASRQAYWKKAVELGYRMADQFAEWQTKGELGQHIRLWNE</sequence>
<keyword evidence="2" id="KW-0378">Hydrolase</keyword>
<dbReference type="GO" id="GO:0016787">
    <property type="term" value="F:hydrolase activity"/>
    <property type="evidence" value="ECO:0007669"/>
    <property type="project" value="UniProtKB-KW"/>
</dbReference>
<accession>A0A327X122</accession>
<evidence type="ECO:0000313" key="1">
    <source>
        <dbReference type="EMBL" id="RAJ98974.1"/>
    </source>
</evidence>
<name>A0A327X122_9GAMM</name>
<dbReference type="SUPFAM" id="SSF52151">
    <property type="entry name" value="FabD/lysophospholipase-like"/>
    <property type="match status" value="1"/>
</dbReference>
<dbReference type="EMBL" id="QLMD01000004">
    <property type="protein sequence ID" value="RAJ98974.1"/>
    <property type="molecule type" value="Genomic_DNA"/>
</dbReference>
<dbReference type="InterPro" id="IPR016035">
    <property type="entry name" value="Acyl_Trfase/lysoPLipase"/>
</dbReference>
<proteinExistence type="predicted"/>
<evidence type="ECO:0000313" key="3">
    <source>
        <dbReference type="Proteomes" id="UP000249203"/>
    </source>
</evidence>
<dbReference type="RefSeq" id="WP_111569058.1">
    <property type="nucleotide sequence ID" value="NZ_PIPK01000004.1"/>
</dbReference>
<evidence type="ECO:0000313" key="4">
    <source>
        <dbReference type="Proteomes" id="UP000287865"/>
    </source>
</evidence>
<evidence type="ECO:0000313" key="2">
    <source>
        <dbReference type="EMBL" id="RUO25112.1"/>
    </source>
</evidence>
<keyword evidence="4" id="KW-1185">Reference proteome</keyword>
<dbReference type="Proteomes" id="UP000287865">
    <property type="component" value="Unassembled WGS sequence"/>
</dbReference>
<dbReference type="EMBL" id="PIPK01000004">
    <property type="protein sequence ID" value="RUO25112.1"/>
    <property type="molecule type" value="Genomic_DNA"/>
</dbReference>
<dbReference type="AlphaFoldDB" id="A0A327X122"/>
<dbReference type="Proteomes" id="UP000249203">
    <property type="component" value="Unassembled WGS sequence"/>
</dbReference>
<protein>
    <submittedName>
        <fullName evidence="2">Alpha/beta hydrolase</fullName>
    </submittedName>
</protein>
<reference evidence="2 4" key="1">
    <citation type="journal article" date="2018" name="Front. Microbiol.">
        <title>Genome-Based Analysis Reveals the Taxonomy and Diversity of the Family Idiomarinaceae.</title>
        <authorList>
            <person name="Liu Y."/>
            <person name="Lai Q."/>
            <person name="Shao Z."/>
        </authorList>
    </citation>
    <scope>NUCLEOTIDE SEQUENCE [LARGE SCALE GENOMIC DNA]</scope>
    <source>
        <strain evidence="2 4">CF12-14</strain>
    </source>
</reference>
<comment type="caution">
    <text evidence="1">The sequence shown here is derived from an EMBL/GenBank/DDBJ whole genome shotgun (WGS) entry which is preliminary data.</text>
</comment>
<gene>
    <name evidence="1" type="ORF">B0I24_104178</name>
    <name evidence="2" type="ORF">CWE07_06455</name>
</gene>